<accession>W8B791</accession>
<reference evidence="9" key="1">
    <citation type="submission" date="2013-07" db="EMBL/GenBank/DDBJ databases">
        <authorList>
            <person name="Geib S."/>
        </authorList>
    </citation>
    <scope>NUCLEOTIDE SEQUENCE</scope>
</reference>
<evidence type="ECO:0000313" key="9">
    <source>
        <dbReference type="EMBL" id="JAB97050.1"/>
    </source>
</evidence>
<evidence type="ECO:0000313" key="10">
    <source>
        <dbReference type="Proteomes" id="UP000606786"/>
    </source>
</evidence>
<keyword evidence="10" id="KW-1185">Reference proteome</keyword>
<dbReference type="GO" id="GO:0006508">
    <property type="term" value="P:proteolysis"/>
    <property type="evidence" value="ECO:0007669"/>
    <property type="project" value="UniProtKB-KW"/>
</dbReference>
<dbReference type="FunFam" id="2.40.10.10:FF:000068">
    <property type="entry name" value="transmembrane protease serine 2"/>
    <property type="match status" value="1"/>
</dbReference>
<feature type="domain" description="Peptidase S1" evidence="7">
    <location>
        <begin position="31"/>
        <end position="265"/>
    </location>
</feature>
<dbReference type="InterPro" id="IPR001254">
    <property type="entry name" value="Trypsin_dom"/>
</dbReference>
<keyword evidence="6" id="KW-0732">Signal</keyword>
<keyword evidence="2" id="KW-0378">Hydrolase</keyword>
<dbReference type="Pfam" id="PF00089">
    <property type="entry name" value="Trypsin"/>
    <property type="match status" value="1"/>
</dbReference>
<dbReference type="SUPFAM" id="SSF50494">
    <property type="entry name" value="Trypsin-like serine proteases"/>
    <property type="match status" value="1"/>
</dbReference>
<evidence type="ECO:0000256" key="5">
    <source>
        <dbReference type="ARBA" id="ARBA00024195"/>
    </source>
</evidence>
<dbReference type="EMBL" id="CAJHJT010000056">
    <property type="protein sequence ID" value="CAD7012578.1"/>
    <property type="molecule type" value="Genomic_DNA"/>
</dbReference>
<dbReference type="PANTHER" id="PTHR24276:SF91">
    <property type="entry name" value="AT26814P-RELATED"/>
    <property type="match status" value="1"/>
</dbReference>
<dbReference type="AlphaFoldDB" id="W8B791"/>
<keyword evidence="1" id="KW-0645">Protease</keyword>
<dbReference type="EMBL" id="GAMC01009505">
    <property type="protein sequence ID" value="JAB97050.1"/>
    <property type="molecule type" value="mRNA"/>
</dbReference>
<dbReference type="InterPro" id="IPR009003">
    <property type="entry name" value="Peptidase_S1_PA"/>
</dbReference>
<dbReference type="InterPro" id="IPR001314">
    <property type="entry name" value="Peptidase_S1A"/>
</dbReference>
<gene>
    <name evidence="9" type="primary">TRYZ</name>
    <name evidence="8" type="ORF">CCAP1982_LOCUS20663</name>
</gene>
<proteinExistence type="evidence at transcript level"/>
<evidence type="ECO:0000256" key="6">
    <source>
        <dbReference type="SAM" id="SignalP"/>
    </source>
</evidence>
<reference evidence="9" key="2">
    <citation type="journal article" date="2014" name="BMC Genomics">
        <title>A genomic perspective to assessing quality of mass-reared SIT flies used in Mediterranean fruit fly (Ceratitis capitata) eradication in California.</title>
        <authorList>
            <person name="Calla B."/>
            <person name="Hall B."/>
            <person name="Hou S."/>
            <person name="Geib S.M."/>
        </authorList>
    </citation>
    <scope>NUCLEOTIDE SEQUENCE</scope>
</reference>
<protein>
    <submittedName>
        <fullName evidence="8">(Mediterranean fruit fly) hypothetical protein</fullName>
    </submittedName>
    <submittedName>
        <fullName evidence="9">Trypsin zeta</fullName>
    </submittedName>
</protein>
<dbReference type="Gene3D" id="2.40.10.10">
    <property type="entry name" value="Trypsin-like serine proteases"/>
    <property type="match status" value="1"/>
</dbReference>
<evidence type="ECO:0000256" key="4">
    <source>
        <dbReference type="ARBA" id="ARBA00023157"/>
    </source>
</evidence>
<dbReference type="OrthoDB" id="10059102at2759"/>
<evidence type="ECO:0000256" key="2">
    <source>
        <dbReference type="ARBA" id="ARBA00022801"/>
    </source>
</evidence>
<dbReference type="GO" id="GO:0004252">
    <property type="term" value="F:serine-type endopeptidase activity"/>
    <property type="evidence" value="ECO:0007669"/>
    <property type="project" value="InterPro"/>
</dbReference>
<dbReference type="PANTHER" id="PTHR24276">
    <property type="entry name" value="POLYSERASE-RELATED"/>
    <property type="match status" value="1"/>
</dbReference>
<organism evidence="9">
    <name type="scientific">Ceratitis capitata</name>
    <name type="common">Mediterranean fruit fly</name>
    <name type="synonym">Tephritis capitata</name>
    <dbReference type="NCBI Taxonomy" id="7213"/>
    <lineage>
        <taxon>Eukaryota</taxon>
        <taxon>Metazoa</taxon>
        <taxon>Ecdysozoa</taxon>
        <taxon>Arthropoda</taxon>
        <taxon>Hexapoda</taxon>
        <taxon>Insecta</taxon>
        <taxon>Pterygota</taxon>
        <taxon>Neoptera</taxon>
        <taxon>Endopterygota</taxon>
        <taxon>Diptera</taxon>
        <taxon>Brachycera</taxon>
        <taxon>Muscomorpha</taxon>
        <taxon>Tephritoidea</taxon>
        <taxon>Tephritidae</taxon>
        <taxon>Ceratitis</taxon>
        <taxon>Ceratitis</taxon>
    </lineage>
</organism>
<comment type="similarity">
    <text evidence="5">Belongs to the peptidase S1 family. CLIP subfamily.</text>
</comment>
<evidence type="ECO:0000313" key="8">
    <source>
        <dbReference type="EMBL" id="CAD7012578.1"/>
    </source>
</evidence>
<feature type="chain" id="PRO_5033708292" evidence="6">
    <location>
        <begin position="26"/>
        <end position="271"/>
    </location>
</feature>
<dbReference type="GeneID" id="105664501"/>
<evidence type="ECO:0000256" key="1">
    <source>
        <dbReference type="ARBA" id="ARBA00022670"/>
    </source>
</evidence>
<dbReference type="PROSITE" id="PS50240">
    <property type="entry name" value="TRYPSIN_DOM"/>
    <property type="match status" value="1"/>
</dbReference>
<dbReference type="FunFam" id="2.40.10.10:FF:000002">
    <property type="entry name" value="Transmembrane protease serine"/>
    <property type="match status" value="1"/>
</dbReference>
<dbReference type="InterPro" id="IPR043504">
    <property type="entry name" value="Peptidase_S1_PA_chymotrypsin"/>
</dbReference>
<dbReference type="MEROPS" id="S01.117"/>
<evidence type="ECO:0000256" key="3">
    <source>
        <dbReference type="ARBA" id="ARBA00022825"/>
    </source>
</evidence>
<keyword evidence="3" id="KW-0720">Serine protease</keyword>
<keyword evidence="4" id="KW-1015">Disulfide bond</keyword>
<evidence type="ECO:0000259" key="7">
    <source>
        <dbReference type="PROSITE" id="PS50240"/>
    </source>
</evidence>
<feature type="signal peptide" evidence="6">
    <location>
        <begin position="1"/>
        <end position="25"/>
    </location>
</feature>
<dbReference type="SMART" id="SM00020">
    <property type="entry name" value="Tryp_SPc"/>
    <property type="match status" value="1"/>
</dbReference>
<dbReference type="Proteomes" id="UP000606786">
    <property type="component" value="Unassembled WGS sequence"/>
</dbReference>
<dbReference type="KEGG" id="ccat:105664501"/>
<dbReference type="InterPro" id="IPR050430">
    <property type="entry name" value="Peptidase_S1"/>
</dbReference>
<dbReference type="CDD" id="cd00190">
    <property type="entry name" value="Tryp_SPc"/>
    <property type="match status" value="1"/>
</dbReference>
<sequence length="271" mass="28635">MALGSTLQYVLLLACCLSIGWTTHATPQARIVGGVTVDINSAPHLVTIRYKRNATTAFEHRCSGTIYTENIILTTARCVVGLKRQQLLIVAGSSYRAQSDGSVYGVNSIVIHPDFDIWFIDNDMALIYLANALTTQQPKVIQPIKLAAAVPAVNSTATVAGWGAAAEYAAYETQLLEANVRIIAEAQCKKAYGAGRISAAMLCASGTNANGGIIDACQGDAGSALVFNGTAVGLVSWGNGCGREGYPGVYTNLTHFKAWIESEANKTVSEN</sequence>
<reference evidence="8" key="3">
    <citation type="submission" date="2020-11" db="EMBL/GenBank/DDBJ databases">
        <authorList>
            <person name="Whitehead M."/>
        </authorList>
    </citation>
    <scope>NUCLEOTIDE SEQUENCE</scope>
    <source>
        <strain evidence="8">EGII</strain>
    </source>
</reference>
<dbReference type="PRINTS" id="PR00722">
    <property type="entry name" value="CHYMOTRYPSIN"/>
</dbReference>
<name>W8B791_CERCA</name>